<name>A0A811MT06_9POAL</name>
<feature type="region of interest" description="Disordered" evidence="1">
    <location>
        <begin position="105"/>
        <end position="135"/>
    </location>
</feature>
<organism evidence="2 3">
    <name type="scientific">Miscanthus lutarioriparius</name>
    <dbReference type="NCBI Taxonomy" id="422564"/>
    <lineage>
        <taxon>Eukaryota</taxon>
        <taxon>Viridiplantae</taxon>
        <taxon>Streptophyta</taxon>
        <taxon>Embryophyta</taxon>
        <taxon>Tracheophyta</taxon>
        <taxon>Spermatophyta</taxon>
        <taxon>Magnoliopsida</taxon>
        <taxon>Liliopsida</taxon>
        <taxon>Poales</taxon>
        <taxon>Poaceae</taxon>
        <taxon>PACMAD clade</taxon>
        <taxon>Panicoideae</taxon>
        <taxon>Andropogonodae</taxon>
        <taxon>Andropogoneae</taxon>
        <taxon>Saccharinae</taxon>
        <taxon>Miscanthus</taxon>
    </lineage>
</organism>
<sequence length="188" mass="19791">MVLTQQQQTQSESGSPSERPTVLATEQEEELATAMAVPAAATASTMEAELSGGSMSKAAVGAKRRARARQLGELNVPTAAFDFSISKSGSLRDWLRQGGQIFSPGSYVTPRFGTSPPAERGGGATGEQQQQQQALFDPELVAQFERAMEQLSEDEGHAAPTAAPALLCPPRREPAGRASPVDVARPAQ</sequence>
<feature type="compositionally biased region" description="Low complexity" evidence="1">
    <location>
        <begin position="158"/>
        <end position="169"/>
    </location>
</feature>
<feature type="region of interest" description="Disordered" evidence="1">
    <location>
        <begin position="1"/>
        <end position="25"/>
    </location>
</feature>
<gene>
    <name evidence="2" type="ORF">NCGR_LOCUS6421</name>
</gene>
<dbReference type="Proteomes" id="UP000604825">
    <property type="component" value="Unassembled WGS sequence"/>
</dbReference>
<feature type="region of interest" description="Disordered" evidence="1">
    <location>
        <begin position="147"/>
        <end position="188"/>
    </location>
</feature>
<dbReference type="AlphaFoldDB" id="A0A811MT06"/>
<protein>
    <submittedName>
        <fullName evidence="2">Uncharacterized protein</fullName>
    </submittedName>
</protein>
<evidence type="ECO:0000256" key="1">
    <source>
        <dbReference type="SAM" id="MobiDB-lite"/>
    </source>
</evidence>
<reference evidence="2" key="1">
    <citation type="submission" date="2020-10" db="EMBL/GenBank/DDBJ databases">
        <authorList>
            <person name="Han B."/>
            <person name="Lu T."/>
            <person name="Zhao Q."/>
            <person name="Huang X."/>
            <person name="Zhao Y."/>
        </authorList>
    </citation>
    <scope>NUCLEOTIDE SEQUENCE</scope>
</reference>
<accession>A0A811MT06</accession>
<feature type="compositionally biased region" description="Low complexity" evidence="1">
    <location>
        <begin position="1"/>
        <end position="10"/>
    </location>
</feature>
<dbReference type="EMBL" id="CAJGYO010000002">
    <property type="protein sequence ID" value="CAD6210315.1"/>
    <property type="molecule type" value="Genomic_DNA"/>
</dbReference>
<evidence type="ECO:0000313" key="2">
    <source>
        <dbReference type="EMBL" id="CAD6210315.1"/>
    </source>
</evidence>
<comment type="caution">
    <text evidence="2">The sequence shown here is derived from an EMBL/GenBank/DDBJ whole genome shotgun (WGS) entry which is preliminary data.</text>
</comment>
<evidence type="ECO:0000313" key="3">
    <source>
        <dbReference type="Proteomes" id="UP000604825"/>
    </source>
</evidence>
<proteinExistence type="predicted"/>
<dbReference type="OrthoDB" id="1937661at2759"/>
<keyword evidence="3" id="KW-1185">Reference proteome</keyword>